<dbReference type="KEGG" id="glz:GLAREA_03992"/>
<dbReference type="HOGENOM" id="CLU_450584_0_0_1"/>
<evidence type="ECO:0000256" key="1">
    <source>
        <dbReference type="SAM" id="MobiDB-lite"/>
    </source>
</evidence>
<dbReference type="SUPFAM" id="SSF54928">
    <property type="entry name" value="RNA-binding domain, RBD"/>
    <property type="match status" value="1"/>
</dbReference>
<feature type="compositionally biased region" description="Polar residues" evidence="1">
    <location>
        <begin position="43"/>
        <end position="58"/>
    </location>
</feature>
<feature type="compositionally biased region" description="Polar residues" evidence="1">
    <location>
        <begin position="261"/>
        <end position="273"/>
    </location>
</feature>
<feature type="region of interest" description="Disordered" evidence="1">
    <location>
        <begin position="205"/>
        <end position="326"/>
    </location>
</feature>
<feature type="region of interest" description="Disordered" evidence="1">
    <location>
        <begin position="104"/>
        <end position="128"/>
    </location>
</feature>
<feature type="compositionally biased region" description="Basic and acidic residues" evidence="1">
    <location>
        <begin position="110"/>
        <end position="125"/>
    </location>
</feature>
<organism evidence="2 3">
    <name type="scientific">Glarea lozoyensis (strain ATCC 20868 / MF5171)</name>
    <dbReference type="NCBI Taxonomy" id="1116229"/>
    <lineage>
        <taxon>Eukaryota</taxon>
        <taxon>Fungi</taxon>
        <taxon>Dikarya</taxon>
        <taxon>Ascomycota</taxon>
        <taxon>Pezizomycotina</taxon>
        <taxon>Leotiomycetes</taxon>
        <taxon>Helotiales</taxon>
        <taxon>Helotiaceae</taxon>
        <taxon>Glarea</taxon>
    </lineage>
</organism>
<name>S3CZH1_GLAL2</name>
<gene>
    <name evidence="2" type="ORF">GLAREA_03992</name>
</gene>
<feature type="compositionally biased region" description="Basic and acidic residues" evidence="1">
    <location>
        <begin position="218"/>
        <end position="228"/>
    </location>
</feature>
<dbReference type="eggNOG" id="ENOG502SP4B">
    <property type="taxonomic scope" value="Eukaryota"/>
</dbReference>
<keyword evidence="3" id="KW-1185">Reference proteome</keyword>
<feature type="region of interest" description="Disordered" evidence="1">
    <location>
        <begin position="1"/>
        <end position="70"/>
    </location>
</feature>
<dbReference type="InterPro" id="IPR035979">
    <property type="entry name" value="RBD_domain_sf"/>
</dbReference>
<accession>S3CZH1</accession>
<feature type="compositionally biased region" description="Basic and acidic residues" evidence="1">
    <location>
        <begin position="283"/>
        <end position="292"/>
    </location>
</feature>
<dbReference type="OMA" id="WHIADTS"/>
<dbReference type="RefSeq" id="XP_008082436.1">
    <property type="nucleotide sequence ID" value="XM_008084245.1"/>
</dbReference>
<dbReference type="AlphaFoldDB" id="S3CZH1"/>
<evidence type="ECO:0000313" key="3">
    <source>
        <dbReference type="Proteomes" id="UP000016922"/>
    </source>
</evidence>
<dbReference type="EMBL" id="KE145363">
    <property type="protein sequence ID" value="EPE31025.1"/>
    <property type="molecule type" value="Genomic_DNA"/>
</dbReference>
<evidence type="ECO:0000313" key="2">
    <source>
        <dbReference type="EMBL" id="EPE31025.1"/>
    </source>
</evidence>
<reference evidence="2 3" key="1">
    <citation type="journal article" date="2013" name="BMC Genomics">
        <title>Genomics-driven discovery of the pneumocandin biosynthetic gene cluster in the fungus Glarea lozoyensis.</title>
        <authorList>
            <person name="Chen L."/>
            <person name="Yue Q."/>
            <person name="Zhang X."/>
            <person name="Xiang M."/>
            <person name="Wang C."/>
            <person name="Li S."/>
            <person name="Che Y."/>
            <person name="Ortiz-Lopez F.J."/>
            <person name="Bills G.F."/>
            <person name="Liu X."/>
            <person name="An Z."/>
        </authorList>
    </citation>
    <scope>NUCLEOTIDE SEQUENCE [LARGE SCALE GENOMIC DNA]</scope>
    <source>
        <strain evidence="3">ATCC 20868 / MF5171</strain>
    </source>
</reference>
<protein>
    <recommendedName>
        <fullName evidence="4">RNA-binding, RBD</fullName>
    </recommendedName>
</protein>
<evidence type="ECO:0008006" key="4">
    <source>
        <dbReference type="Google" id="ProtNLM"/>
    </source>
</evidence>
<dbReference type="GeneID" id="19463047"/>
<dbReference type="GO" id="GO:0003676">
    <property type="term" value="F:nucleic acid binding"/>
    <property type="evidence" value="ECO:0007669"/>
    <property type="project" value="InterPro"/>
</dbReference>
<dbReference type="Proteomes" id="UP000016922">
    <property type="component" value="Unassembled WGS sequence"/>
</dbReference>
<proteinExistence type="predicted"/>
<sequence length="606" mass="68290">MSSLLNIHGAPFRQPHPPPPELNDTNTSGNFMRKKSFSEEVLTPTTDSSTESWSTKATSHGGVTLNGDYKTPSNIVTVKANALSLANLPSGFLIPNHFTHPQVPSAGHAKAVEKQDERDVDRAEPSKVISSSFASDSGVFSGSNTRSHTTATTLGSDDLLSLLNGRAFGADWRTTDFKESPASWLNRSAGEASNRFGLLAVDDQDIHQPQSSPGNIRNDVREPFEHTPSRFPQSQDRQPQPWRSRYLSNAPSNGEDDDSAYEQQKASWDSTSRIPKFDSPALQKDKWRRSSELPKSNMGEFASGNRIPFSGDKPSPWADDNNARKGQNNMSLVREGQSPTSKLKPSTASQKEFYRPCMMANGTRERLAGQRYQGDKNSDYYLSHKDLPDDQNCSLWLSDIPLTMTPSKIFDLIDCGAVWVLDLKNPDRTHSRRAADLCFMTPESAATFYNSVKQGRVLMEGCRFSVIYNKHGVPRRNKQQSRVIFVDGPAEIMTVAYWKEYFEYYNVFFWDRVTARDMDGGRKHMQFRFVRMPAQSQICLQALLRDEKMTMLGVKAGYVPDPCDRRFYHESLDQEVLAYDVKSDNRNQPANGYVDYKELLDIVPER</sequence>
<dbReference type="OrthoDB" id="3508416at2759"/>